<organism evidence="1 2">
    <name type="scientific">Gossypium australe</name>
    <dbReference type="NCBI Taxonomy" id="47621"/>
    <lineage>
        <taxon>Eukaryota</taxon>
        <taxon>Viridiplantae</taxon>
        <taxon>Streptophyta</taxon>
        <taxon>Embryophyta</taxon>
        <taxon>Tracheophyta</taxon>
        <taxon>Spermatophyta</taxon>
        <taxon>Magnoliopsida</taxon>
        <taxon>eudicotyledons</taxon>
        <taxon>Gunneridae</taxon>
        <taxon>Pentapetalae</taxon>
        <taxon>rosids</taxon>
        <taxon>malvids</taxon>
        <taxon>Malvales</taxon>
        <taxon>Malvaceae</taxon>
        <taxon>Malvoideae</taxon>
        <taxon>Gossypium</taxon>
    </lineage>
</organism>
<evidence type="ECO:0000313" key="1">
    <source>
        <dbReference type="EMBL" id="KAA3481187.1"/>
    </source>
</evidence>
<evidence type="ECO:0000313" key="2">
    <source>
        <dbReference type="Proteomes" id="UP000325315"/>
    </source>
</evidence>
<sequence>MGIYTLKTICVYQKIQIYLKPLYWWPRMKKEITEYVEKCLSHYGLCIGIIVNTEKERCNLGSWERFLPLAKFSYNNNYQLSIKMKPYEDLYGCNF</sequence>
<name>A0A5B6WJD7_9ROSI</name>
<accession>A0A5B6WJD7</accession>
<proteinExistence type="predicted"/>
<dbReference type="AlphaFoldDB" id="A0A5B6WJD7"/>
<comment type="caution">
    <text evidence="1">The sequence shown here is derived from an EMBL/GenBank/DDBJ whole genome shotgun (WGS) entry which is preliminary data.</text>
</comment>
<gene>
    <name evidence="1" type="ORF">EPI10_021572</name>
</gene>
<dbReference type="EMBL" id="SMMG02000003">
    <property type="protein sequence ID" value="KAA3481187.1"/>
    <property type="molecule type" value="Genomic_DNA"/>
</dbReference>
<protein>
    <submittedName>
        <fullName evidence="1">Retrotransposable element Tf2</fullName>
    </submittedName>
</protein>
<reference evidence="1" key="1">
    <citation type="submission" date="2019-08" db="EMBL/GenBank/DDBJ databases">
        <authorList>
            <person name="Liu F."/>
        </authorList>
    </citation>
    <scope>NUCLEOTIDE SEQUENCE [LARGE SCALE GENOMIC DNA]</scope>
    <source>
        <strain evidence="1">PA1801</strain>
        <tissue evidence="1">Leaf</tissue>
    </source>
</reference>
<dbReference type="OrthoDB" id="116216at2759"/>
<dbReference type="Gene3D" id="1.10.340.70">
    <property type="match status" value="1"/>
</dbReference>
<keyword evidence="2" id="KW-1185">Reference proteome</keyword>
<dbReference type="Proteomes" id="UP000325315">
    <property type="component" value="Unassembled WGS sequence"/>
</dbReference>